<dbReference type="GO" id="GO:0016787">
    <property type="term" value="F:hydrolase activity"/>
    <property type="evidence" value="ECO:0007669"/>
    <property type="project" value="UniProtKB-KW"/>
</dbReference>
<organism evidence="2 3">
    <name type="scientific">Thamnocephalis sphaerospora</name>
    <dbReference type="NCBI Taxonomy" id="78915"/>
    <lineage>
        <taxon>Eukaryota</taxon>
        <taxon>Fungi</taxon>
        <taxon>Fungi incertae sedis</taxon>
        <taxon>Zoopagomycota</taxon>
        <taxon>Zoopagomycotina</taxon>
        <taxon>Zoopagomycetes</taxon>
        <taxon>Zoopagales</taxon>
        <taxon>Sigmoideomycetaceae</taxon>
        <taxon>Thamnocephalis</taxon>
    </lineage>
</organism>
<evidence type="ECO:0000313" key="3">
    <source>
        <dbReference type="Proteomes" id="UP000271241"/>
    </source>
</evidence>
<reference evidence="3" key="1">
    <citation type="journal article" date="2018" name="Nat. Microbiol.">
        <title>Leveraging single-cell genomics to expand the fungal tree of life.</title>
        <authorList>
            <person name="Ahrendt S.R."/>
            <person name="Quandt C.A."/>
            <person name="Ciobanu D."/>
            <person name="Clum A."/>
            <person name="Salamov A."/>
            <person name="Andreopoulos B."/>
            <person name="Cheng J.F."/>
            <person name="Woyke T."/>
            <person name="Pelin A."/>
            <person name="Henrissat B."/>
            <person name="Reynolds N.K."/>
            <person name="Benny G.L."/>
            <person name="Smith M.E."/>
            <person name="James T.Y."/>
            <person name="Grigoriev I.V."/>
        </authorList>
    </citation>
    <scope>NUCLEOTIDE SEQUENCE [LARGE SCALE GENOMIC DNA]</scope>
    <source>
        <strain evidence="3">RSA 1356</strain>
    </source>
</reference>
<keyword evidence="2" id="KW-0378">Hydrolase</keyword>
<dbReference type="InterPro" id="IPR002921">
    <property type="entry name" value="Fungal_lipase-type"/>
</dbReference>
<evidence type="ECO:0000259" key="1">
    <source>
        <dbReference type="Pfam" id="PF01764"/>
    </source>
</evidence>
<dbReference type="InterPro" id="IPR051218">
    <property type="entry name" value="Sec_MonoDiacylglyc_Lipase"/>
</dbReference>
<dbReference type="OrthoDB" id="426718at2759"/>
<proteinExistence type="predicted"/>
<evidence type="ECO:0000313" key="2">
    <source>
        <dbReference type="EMBL" id="RKP06335.1"/>
    </source>
</evidence>
<dbReference type="SUPFAM" id="SSF53474">
    <property type="entry name" value="alpha/beta-Hydrolases"/>
    <property type="match status" value="1"/>
</dbReference>
<dbReference type="Pfam" id="PF01764">
    <property type="entry name" value="Lipase_3"/>
    <property type="match status" value="1"/>
</dbReference>
<dbReference type="PANTHER" id="PTHR45856:SF24">
    <property type="entry name" value="FUNGAL LIPASE-LIKE DOMAIN-CONTAINING PROTEIN"/>
    <property type="match status" value="1"/>
</dbReference>
<dbReference type="Proteomes" id="UP000271241">
    <property type="component" value="Unassembled WGS sequence"/>
</dbReference>
<dbReference type="GO" id="GO:0006629">
    <property type="term" value="P:lipid metabolic process"/>
    <property type="evidence" value="ECO:0007669"/>
    <property type="project" value="InterPro"/>
</dbReference>
<protein>
    <submittedName>
        <fullName evidence="2">Alpha/Beta hydrolase protein</fullName>
    </submittedName>
</protein>
<accession>A0A4P9XKN8</accession>
<sequence>MSYCNATYPAKELERVKLGKQRRPLLVDGFTIVKRYEKDSLAHYVAVNNRTRSIQLVFRGSDNLQNYITAVQTALVPADDKHFANTLPGPHVFEGYQEAAIAQMDAAADAVAETQRKYPNYATTIIGHSLGGAMAHYAAHYIRRKRQLPILAVYTLGEPTIATVEFADKIVEQIGVPFYRIVSSNDVVPFIDESPSLGTGPATRATEIYCPDPNAYGMIRCKNVQDPRCSRHVPCTELSWDHHSDYAGFRASQRVCLLSQLVR</sequence>
<dbReference type="AlphaFoldDB" id="A0A4P9XKN8"/>
<dbReference type="Gene3D" id="3.40.50.1820">
    <property type="entry name" value="alpha/beta hydrolase"/>
    <property type="match status" value="1"/>
</dbReference>
<dbReference type="CDD" id="cd00519">
    <property type="entry name" value="Lipase_3"/>
    <property type="match status" value="1"/>
</dbReference>
<name>A0A4P9XKN8_9FUNG</name>
<feature type="domain" description="Fungal lipase-type" evidence="1">
    <location>
        <begin position="56"/>
        <end position="191"/>
    </location>
</feature>
<dbReference type="EMBL" id="KZ992905">
    <property type="protein sequence ID" value="RKP06335.1"/>
    <property type="molecule type" value="Genomic_DNA"/>
</dbReference>
<dbReference type="PANTHER" id="PTHR45856">
    <property type="entry name" value="ALPHA/BETA-HYDROLASES SUPERFAMILY PROTEIN"/>
    <property type="match status" value="1"/>
</dbReference>
<gene>
    <name evidence="2" type="ORF">THASP1DRAFT_25325</name>
</gene>
<keyword evidence="3" id="KW-1185">Reference proteome</keyword>
<dbReference type="InterPro" id="IPR029058">
    <property type="entry name" value="AB_hydrolase_fold"/>
</dbReference>